<proteinExistence type="predicted"/>
<protein>
    <submittedName>
        <fullName evidence="1">Uncharacterized protein</fullName>
    </submittedName>
</protein>
<feature type="non-terminal residue" evidence="1">
    <location>
        <position position="211"/>
    </location>
</feature>
<gene>
    <name evidence="1" type="ORF">BV25DRAFT_1769166</name>
</gene>
<name>A0ACB8THZ5_9AGAM</name>
<organism evidence="1 2">
    <name type="scientific">Artomyces pyxidatus</name>
    <dbReference type="NCBI Taxonomy" id="48021"/>
    <lineage>
        <taxon>Eukaryota</taxon>
        <taxon>Fungi</taxon>
        <taxon>Dikarya</taxon>
        <taxon>Basidiomycota</taxon>
        <taxon>Agaricomycotina</taxon>
        <taxon>Agaricomycetes</taxon>
        <taxon>Russulales</taxon>
        <taxon>Auriscalpiaceae</taxon>
        <taxon>Artomyces</taxon>
    </lineage>
</organism>
<accession>A0ACB8THZ5</accession>
<reference evidence="1" key="1">
    <citation type="submission" date="2021-03" db="EMBL/GenBank/DDBJ databases">
        <authorList>
            <consortium name="DOE Joint Genome Institute"/>
            <person name="Ahrendt S."/>
            <person name="Looney B.P."/>
            <person name="Miyauchi S."/>
            <person name="Morin E."/>
            <person name="Drula E."/>
            <person name="Courty P.E."/>
            <person name="Chicoki N."/>
            <person name="Fauchery L."/>
            <person name="Kohler A."/>
            <person name="Kuo A."/>
            <person name="Labutti K."/>
            <person name="Pangilinan J."/>
            <person name="Lipzen A."/>
            <person name="Riley R."/>
            <person name="Andreopoulos W."/>
            <person name="He G."/>
            <person name="Johnson J."/>
            <person name="Barry K.W."/>
            <person name="Grigoriev I.V."/>
            <person name="Nagy L."/>
            <person name="Hibbett D."/>
            <person name="Henrissat B."/>
            <person name="Matheny P.B."/>
            <person name="Labbe J."/>
            <person name="Martin F."/>
        </authorList>
    </citation>
    <scope>NUCLEOTIDE SEQUENCE</scope>
    <source>
        <strain evidence="1">HHB10654</strain>
    </source>
</reference>
<evidence type="ECO:0000313" key="1">
    <source>
        <dbReference type="EMBL" id="KAI0068016.1"/>
    </source>
</evidence>
<evidence type="ECO:0000313" key="2">
    <source>
        <dbReference type="Proteomes" id="UP000814140"/>
    </source>
</evidence>
<comment type="caution">
    <text evidence="1">The sequence shown here is derived from an EMBL/GenBank/DDBJ whole genome shotgun (WGS) entry which is preliminary data.</text>
</comment>
<keyword evidence="2" id="KW-1185">Reference proteome</keyword>
<reference evidence="1" key="2">
    <citation type="journal article" date="2022" name="New Phytol.">
        <title>Evolutionary transition to the ectomycorrhizal habit in the genomes of a hyperdiverse lineage of mushroom-forming fungi.</title>
        <authorList>
            <person name="Looney B."/>
            <person name="Miyauchi S."/>
            <person name="Morin E."/>
            <person name="Drula E."/>
            <person name="Courty P.E."/>
            <person name="Kohler A."/>
            <person name="Kuo A."/>
            <person name="LaButti K."/>
            <person name="Pangilinan J."/>
            <person name="Lipzen A."/>
            <person name="Riley R."/>
            <person name="Andreopoulos W."/>
            <person name="He G."/>
            <person name="Johnson J."/>
            <person name="Nolan M."/>
            <person name="Tritt A."/>
            <person name="Barry K.W."/>
            <person name="Grigoriev I.V."/>
            <person name="Nagy L.G."/>
            <person name="Hibbett D."/>
            <person name="Henrissat B."/>
            <person name="Matheny P.B."/>
            <person name="Labbe J."/>
            <person name="Martin F.M."/>
        </authorList>
    </citation>
    <scope>NUCLEOTIDE SEQUENCE</scope>
    <source>
        <strain evidence="1">HHB10654</strain>
    </source>
</reference>
<feature type="non-terminal residue" evidence="1">
    <location>
        <position position="1"/>
    </location>
</feature>
<dbReference type="Proteomes" id="UP000814140">
    <property type="component" value="Unassembled WGS sequence"/>
</dbReference>
<sequence>SLNVEALYALLPAAPRVPWRHVAGFCGRTLGPVYKALHEDLENAAPYFAQLEFDAVCHRQRLFVMWESLIDRRSLTIYSTSPSKLCPSLVRIMSLKTCASPRRQWYVTPPETALVIKNADPSVPTIVITPCADQPRESSCWVPFQDACFGDRLVVPAHPVANAVHPPLRAAPLPGPRRWEWANGHWRAVLPSVDEQVRRGWFSRARGAHRR</sequence>
<dbReference type="EMBL" id="MU277188">
    <property type="protein sequence ID" value="KAI0068016.1"/>
    <property type="molecule type" value="Genomic_DNA"/>
</dbReference>